<gene>
    <name evidence="3" type="primary">LOC125312487</name>
</gene>
<dbReference type="GeneID" id="125312487"/>
<dbReference type="Proteomes" id="UP000827889">
    <property type="component" value="Chromosome 4"/>
</dbReference>
<dbReference type="PANTHER" id="PTHR31589:SF232">
    <property type="entry name" value="NEPROSIN DOMAIN-CONTAINING PROTEIN"/>
    <property type="match status" value="1"/>
</dbReference>
<evidence type="ECO:0000313" key="2">
    <source>
        <dbReference type="Proteomes" id="UP000827889"/>
    </source>
</evidence>
<accession>A0ABM3HBZ6</accession>
<keyword evidence="2" id="KW-1185">Reference proteome</keyword>
<evidence type="ECO:0000313" key="3">
    <source>
        <dbReference type="RefSeq" id="XP_048134102.1"/>
    </source>
</evidence>
<dbReference type="Pfam" id="PF03080">
    <property type="entry name" value="Neprosin"/>
    <property type="match status" value="1"/>
</dbReference>
<dbReference type="PANTHER" id="PTHR31589">
    <property type="entry name" value="PROTEIN, PUTATIVE (DUF239)-RELATED-RELATED"/>
    <property type="match status" value="1"/>
</dbReference>
<reference evidence="3" key="1">
    <citation type="submission" date="2025-08" db="UniProtKB">
        <authorList>
            <consortium name="RefSeq"/>
        </authorList>
    </citation>
    <scope>IDENTIFICATION</scope>
    <source>
        <tissue evidence="3">Leaf</tissue>
    </source>
</reference>
<dbReference type="InterPro" id="IPR053168">
    <property type="entry name" value="Glutamic_endopeptidase"/>
</dbReference>
<name>A0ABM3HBZ6_9MYRT</name>
<feature type="domain" description="Neprosin PEP catalytic" evidence="1">
    <location>
        <begin position="1"/>
        <end position="155"/>
    </location>
</feature>
<dbReference type="RefSeq" id="XP_048134102.1">
    <property type="nucleotide sequence ID" value="XM_048278145.1"/>
</dbReference>
<sequence>MQIHKTFTTNLPIAPTSTYGGQQYEIRVHIEQEPRTGNWWLVVNGGIAVGYWPKELFVNLREGGTRVSWGGEGFSGKTKVCPPLGSGHMPDGRYDHAAFFRQIYYTTGSDTNHTPMAVFEHVDKSRVYGLKNDKYIDKEGFGYSFTYGGPGGTCD</sequence>
<dbReference type="InterPro" id="IPR004314">
    <property type="entry name" value="Neprosin"/>
</dbReference>
<protein>
    <submittedName>
        <fullName evidence="3">Uncharacterized protein LOC125312487</fullName>
    </submittedName>
</protein>
<proteinExistence type="predicted"/>
<organism evidence="2 3">
    <name type="scientific">Rhodamnia argentea</name>
    <dbReference type="NCBI Taxonomy" id="178133"/>
    <lineage>
        <taxon>Eukaryota</taxon>
        <taxon>Viridiplantae</taxon>
        <taxon>Streptophyta</taxon>
        <taxon>Embryophyta</taxon>
        <taxon>Tracheophyta</taxon>
        <taxon>Spermatophyta</taxon>
        <taxon>Magnoliopsida</taxon>
        <taxon>eudicotyledons</taxon>
        <taxon>Gunneridae</taxon>
        <taxon>Pentapetalae</taxon>
        <taxon>rosids</taxon>
        <taxon>malvids</taxon>
        <taxon>Myrtales</taxon>
        <taxon>Myrtaceae</taxon>
        <taxon>Myrtoideae</taxon>
        <taxon>Myrteae</taxon>
        <taxon>Australasian group</taxon>
        <taxon>Rhodamnia</taxon>
    </lineage>
</organism>
<dbReference type="PROSITE" id="PS52045">
    <property type="entry name" value="NEPROSIN_PEP_CD"/>
    <property type="match status" value="1"/>
</dbReference>
<evidence type="ECO:0000259" key="1">
    <source>
        <dbReference type="PROSITE" id="PS52045"/>
    </source>
</evidence>